<evidence type="ECO:0000313" key="3">
    <source>
        <dbReference type="Proteomes" id="UP000294650"/>
    </source>
</evidence>
<feature type="domain" description="N-acetyltransferase" evidence="1">
    <location>
        <begin position="8"/>
        <end position="132"/>
    </location>
</feature>
<evidence type="ECO:0000313" key="2">
    <source>
        <dbReference type="EMBL" id="TCT17955.1"/>
    </source>
</evidence>
<dbReference type="AlphaFoldDB" id="A0A4R3MQ10"/>
<dbReference type="OrthoDB" id="2352097at2"/>
<protein>
    <submittedName>
        <fullName evidence="2">RimJ/RimL family protein N-acetyltransferase</fullName>
    </submittedName>
</protein>
<organism evidence="2 3">
    <name type="scientific">Melghiribacillus thermohalophilus</name>
    <dbReference type="NCBI Taxonomy" id="1324956"/>
    <lineage>
        <taxon>Bacteria</taxon>
        <taxon>Bacillati</taxon>
        <taxon>Bacillota</taxon>
        <taxon>Bacilli</taxon>
        <taxon>Bacillales</taxon>
        <taxon>Bacillaceae</taxon>
        <taxon>Melghiribacillus</taxon>
    </lineage>
</organism>
<reference evidence="2 3" key="1">
    <citation type="submission" date="2019-03" db="EMBL/GenBank/DDBJ databases">
        <title>Genomic Encyclopedia of Type Strains, Phase IV (KMG-IV): sequencing the most valuable type-strain genomes for metagenomic binning, comparative biology and taxonomic classification.</title>
        <authorList>
            <person name="Goeker M."/>
        </authorList>
    </citation>
    <scope>NUCLEOTIDE SEQUENCE [LARGE SCALE GENOMIC DNA]</scope>
    <source>
        <strain evidence="2 3">DSM 25894</strain>
    </source>
</reference>
<dbReference type="EMBL" id="SMAN01000026">
    <property type="protein sequence ID" value="TCT17955.1"/>
    <property type="molecule type" value="Genomic_DNA"/>
</dbReference>
<dbReference type="Pfam" id="PF13302">
    <property type="entry name" value="Acetyltransf_3"/>
    <property type="match status" value="1"/>
</dbReference>
<dbReference type="GO" id="GO:0016747">
    <property type="term" value="F:acyltransferase activity, transferring groups other than amino-acyl groups"/>
    <property type="evidence" value="ECO:0007669"/>
    <property type="project" value="InterPro"/>
</dbReference>
<keyword evidence="2" id="KW-0808">Transferase</keyword>
<dbReference type="PANTHER" id="PTHR43792:SF1">
    <property type="entry name" value="N-ACETYLTRANSFERASE DOMAIN-CONTAINING PROTEIN"/>
    <property type="match status" value="1"/>
</dbReference>
<dbReference type="RefSeq" id="WP_132372875.1">
    <property type="nucleotide sequence ID" value="NZ_SMAN01000026.1"/>
</dbReference>
<evidence type="ECO:0000259" key="1">
    <source>
        <dbReference type="Pfam" id="PF13302"/>
    </source>
</evidence>
<dbReference type="InterPro" id="IPR051531">
    <property type="entry name" value="N-acetyltransferase"/>
</dbReference>
<gene>
    <name evidence="2" type="ORF">EDD68_12628</name>
</gene>
<dbReference type="Proteomes" id="UP000294650">
    <property type="component" value="Unassembled WGS sequence"/>
</dbReference>
<dbReference type="InterPro" id="IPR000182">
    <property type="entry name" value="GNAT_dom"/>
</dbReference>
<dbReference type="SUPFAM" id="SSF55729">
    <property type="entry name" value="Acyl-CoA N-acyltransferases (Nat)"/>
    <property type="match status" value="1"/>
</dbReference>
<dbReference type="Gene3D" id="3.40.630.30">
    <property type="match status" value="1"/>
</dbReference>
<sequence>MLKKRDLSEVHALFELLIHPEVYPFVREKADSYEEYLFMTKQIIEAEERGELISRTISNEKLQPIGTITLYHINNRSGFLATWIGKPFFGKGYNQKAKETFLYELFSELGIDKVFMKIKKSNQRSIRAAEKLPYSEKGNLLYPAVYNEINREQEVYDLYVIRKTNYLYAMYGDSTFDMEEINLEA</sequence>
<comment type="caution">
    <text evidence="2">The sequence shown here is derived from an EMBL/GenBank/DDBJ whole genome shotgun (WGS) entry which is preliminary data.</text>
</comment>
<accession>A0A4R3MQ10</accession>
<name>A0A4R3MQ10_9BACI</name>
<dbReference type="InterPro" id="IPR016181">
    <property type="entry name" value="Acyl_CoA_acyltransferase"/>
</dbReference>
<proteinExistence type="predicted"/>
<dbReference type="PANTHER" id="PTHR43792">
    <property type="entry name" value="GNAT FAMILY, PUTATIVE (AFU_ORTHOLOGUE AFUA_3G00765)-RELATED-RELATED"/>
    <property type="match status" value="1"/>
</dbReference>
<keyword evidence="3" id="KW-1185">Reference proteome</keyword>